<evidence type="ECO:0000313" key="2">
    <source>
        <dbReference type="EMBL" id="KNC72767.1"/>
    </source>
</evidence>
<evidence type="ECO:0000256" key="1">
    <source>
        <dbReference type="SAM" id="MobiDB-lite"/>
    </source>
</evidence>
<feature type="compositionally biased region" description="Basic residues" evidence="1">
    <location>
        <begin position="79"/>
        <end position="89"/>
    </location>
</feature>
<dbReference type="AlphaFoldDB" id="A0A0L0F7Q4"/>
<feature type="compositionally biased region" description="Polar residues" evidence="1">
    <location>
        <begin position="115"/>
        <end position="126"/>
    </location>
</feature>
<organism evidence="2 3">
    <name type="scientific">Sphaeroforma arctica JP610</name>
    <dbReference type="NCBI Taxonomy" id="667725"/>
    <lineage>
        <taxon>Eukaryota</taxon>
        <taxon>Ichthyosporea</taxon>
        <taxon>Ichthyophonida</taxon>
        <taxon>Sphaeroforma</taxon>
    </lineage>
</organism>
<reference evidence="2 3" key="1">
    <citation type="submission" date="2011-02" db="EMBL/GenBank/DDBJ databases">
        <title>The Genome Sequence of Sphaeroforma arctica JP610.</title>
        <authorList>
            <consortium name="The Broad Institute Genome Sequencing Platform"/>
            <person name="Russ C."/>
            <person name="Cuomo C."/>
            <person name="Young S.K."/>
            <person name="Zeng Q."/>
            <person name="Gargeya S."/>
            <person name="Alvarado L."/>
            <person name="Berlin A."/>
            <person name="Chapman S.B."/>
            <person name="Chen Z."/>
            <person name="Freedman E."/>
            <person name="Gellesch M."/>
            <person name="Goldberg J."/>
            <person name="Griggs A."/>
            <person name="Gujja S."/>
            <person name="Heilman E."/>
            <person name="Heiman D."/>
            <person name="Howarth C."/>
            <person name="Mehta T."/>
            <person name="Neiman D."/>
            <person name="Pearson M."/>
            <person name="Roberts A."/>
            <person name="Saif S."/>
            <person name="Shea T."/>
            <person name="Shenoy N."/>
            <person name="Sisk P."/>
            <person name="Stolte C."/>
            <person name="Sykes S."/>
            <person name="White J."/>
            <person name="Yandava C."/>
            <person name="Burger G."/>
            <person name="Gray M.W."/>
            <person name="Holland P.W.H."/>
            <person name="King N."/>
            <person name="Lang F.B.F."/>
            <person name="Roger A.J."/>
            <person name="Ruiz-Trillo I."/>
            <person name="Haas B."/>
            <person name="Nusbaum C."/>
            <person name="Birren B."/>
        </authorList>
    </citation>
    <scope>NUCLEOTIDE SEQUENCE [LARGE SCALE GENOMIC DNA]</scope>
    <source>
        <strain evidence="2 3">JP610</strain>
    </source>
</reference>
<proteinExistence type="predicted"/>
<protein>
    <submittedName>
        <fullName evidence="2">Uncharacterized protein</fullName>
    </submittedName>
</protein>
<feature type="non-terminal residue" evidence="2">
    <location>
        <position position="1"/>
    </location>
</feature>
<feature type="region of interest" description="Disordered" evidence="1">
    <location>
        <begin position="1"/>
        <end position="20"/>
    </location>
</feature>
<dbReference type="GeneID" id="25915177"/>
<name>A0A0L0F7Q4_9EUKA</name>
<evidence type="ECO:0000313" key="3">
    <source>
        <dbReference type="Proteomes" id="UP000054560"/>
    </source>
</evidence>
<gene>
    <name evidence="2" type="ORF">SARC_14673</name>
</gene>
<keyword evidence="3" id="KW-1185">Reference proteome</keyword>
<sequence>KGKHSNRRPSPGDKGPTQSQLYVCMRVPEVVGSVNGQRIAFLEGVVLTVGPDDGALLVQKDIFRKREAAYAYGDGASRTPKHAKAKRSSSKPSASSTTGTANAKPVVAPDRPYNASYTAHNLKSLY</sequence>
<dbReference type="Proteomes" id="UP000054560">
    <property type="component" value="Unassembled WGS sequence"/>
</dbReference>
<dbReference type="EMBL" id="KQ246537">
    <property type="protein sequence ID" value="KNC72767.1"/>
    <property type="molecule type" value="Genomic_DNA"/>
</dbReference>
<accession>A0A0L0F7Q4</accession>
<feature type="region of interest" description="Disordered" evidence="1">
    <location>
        <begin position="70"/>
        <end position="126"/>
    </location>
</feature>
<dbReference type="RefSeq" id="XP_014146669.1">
    <property type="nucleotide sequence ID" value="XM_014291194.1"/>
</dbReference>
<feature type="non-terminal residue" evidence="2">
    <location>
        <position position="126"/>
    </location>
</feature>